<sequence length="495" mass="54940">MATITLHHLSFGYDGQAPLFTDVNLNLDAAWHLALVGRNGRGKTTLLRLLQHQLPFTGTITAPPTHYFPQPIPDPDQLTLYAMQAVSPAEQWELERELNLLHVDPDVLWRPYATLSGGEQTKVRLALLFVDADQFALIDEPTNHLDAASREQVAAYLQKKNGFIVVSHDRHFLDAVSDHTLAINKQTISLTQGNYSTYAAAKAQQDAFEQAENARLKTDIARLQATAREKQRWSTAREGDKHGNRHVPGSGAVADKGFVGARAARVMQKAKNLEHRMDAQLATKQTLLKDIEDIPSLTINTTPDHHRVYWHVTDLQLAYDRPLFAPVSFDLEAGERIALVGPNGSGKSSLLAALFGEFSGSQTGEIHRPASVTWSRVRQAYADLQGNLQSFAAARHLPYQDLLNNLKKLGLERASFTTPITAMSQGQQKKVEVAASLVTPANVLVWDEPTNYLDIDNQTQLIQAIQANQPTMLFVEHDQAFIDQVATKIIRLRPA</sequence>
<organism evidence="5 6">
    <name type="scientific">Lacticaseibacillus nasuensis JCM 17158</name>
    <dbReference type="NCBI Taxonomy" id="1291734"/>
    <lineage>
        <taxon>Bacteria</taxon>
        <taxon>Bacillati</taxon>
        <taxon>Bacillota</taxon>
        <taxon>Bacilli</taxon>
        <taxon>Lactobacillales</taxon>
        <taxon>Lactobacillaceae</taxon>
        <taxon>Lacticaseibacillus</taxon>
    </lineage>
</organism>
<feature type="compositionally biased region" description="Basic and acidic residues" evidence="3">
    <location>
        <begin position="227"/>
        <end position="242"/>
    </location>
</feature>
<dbReference type="EMBL" id="AZDJ01000030">
    <property type="protein sequence ID" value="KRK71025.1"/>
    <property type="molecule type" value="Genomic_DNA"/>
</dbReference>
<reference evidence="5 6" key="1">
    <citation type="journal article" date="2015" name="Genome Announc.">
        <title>Expanding the biotechnology potential of lactobacilli through comparative genomics of 213 strains and associated genera.</title>
        <authorList>
            <person name="Sun Z."/>
            <person name="Harris H.M."/>
            <person name="McCann A."/>
            <person name="Guo C."/>
            <person name="Argimon S."/>
            <person name="Zhang W."/>
            <person name="Yang X."/>
            <person name="Jeffery I.B."/>
            <person name="Cooney J.C."/>
            <person name="Kagawa T.F."/>
            <person name="Liu W."/>
            <person name="Song Y."/>
            <person name="Salvetti E."/>
            <person name="Wrobel A."/>
            <person name="Rasinkangas P."/>
            <person name="Parkhill J."/>
            <person name="Rea M.C."/>
            <person name="O'Sullivan O."/>
            <person name="Ritari J."/>
            <person name="Douillard F.P."/>
            <person name="Paul Ross R."/>
            <person name="Yang R."/>
            <person name="Briner A.E."/>
            <person name="Felis G.E."/>
            <person name="de Vos W.M."/>
            <person name="Barrangou R."/>
            <person name="Klaenhammer T.R."/>
            <person name="Caufield P.W."/>
            <person name="Cui Y."/>
            <person name="Zhang H."/>
            <person name="O'Toole P.W."/>
        </authorList>
    </citation>
    <scope>NUCLEOTIDE SEQUENCE [LARGE SCALE GENOMIC DNA]</scope>
    <source>
        <strain evidence="5 6">JCM 17158</strain>
    </source>
</reference>
<evidence type="ECO:0000256" key="2">
    <source>
        <dbReference type="ARBA" id="ARBA00022840"/>
    </source>
</evidence>
<dbReference type="Pfam" id="PF00005">
    <property type="entry name" value="ABC_tran"/>
    <property type="match status" value="2"/>
</dbReference>
<evidence type="ECO:0000256" key="3">
    <source>
        <dbReference type="SAM" id="MobiDB-lite"/>
    </source>
</evidence>
<evidence type="ECO:0000259" key="4">
    <source>
        <dbReference type="PROSITE" id="PS50893"/>
    </source>
</evidence>
<dbReference type="RefSeq" id="WP_056951687.1">
    <property type="nucleotide sequence ID" value="NZ_AZDJ01000030.1"/>
</dbReference>
<dbReference type="InterPro" id="IPR017871">
    <property type="entry name" value="ABC_transporter-like_CS"/>
</dbReference>
<evidence type="ECO:0000313" key="5">
    <source>
        <dbReference type="EMBL" id="KRK71025.1"/>
    </source>
</evidence>
<dbReference type="InterPro" id="IPR051309">
    <property type="entry name" value="ABCF_ATPase"/>
</dbReference>
<dbReference type="PANTHER" id="PTHR42855">
    <property type="entry name" value="ABC TRANSPORTER ATP-BINDING SUBUNIT"/>
    <property type="match status" value="1"/>
</dbReference>
<evidence type="ECO:0000256" key="1">
    <source>
        <dbReference type="ARBA" id="ARBA00022741"/>
    </source>
</evidence>
<dbReference type="CDD" id="cd03221">
    <property type="entry name" value="ABCF_EF-3"/>
    <property type="match status" value="2"/>
</dbReference>
<evidence type="ECO:0000313" key="6">
    <source>
        <dbReference type="Proteomes" id="UP000051804"/>
    </source>
</evidence>
<dbReference type="AlphaFoldDB" id="A0A0R1JRZ9"/>
<gene>
    <name evidence="5" type="ORF">FD02_GL000209</name>
</gene>
<dbReference type="PANTHER" id="PTHR42855:SF2">
    <property type="entry name" value="DRUG RESISTANCE ABC TRANSPORTER,ATP-BINDING PROTEIN"/>
    <property type="match status" value="1"/>
</dbReference>
<comment type="caution">
    <text evidence="5">The sequence shown here is derived from an EMBL/GenBank/DDBJ whole genome shotgun (WGS) entry which is preliminary data.</text>
</comment>
<keyword evidence="2" id="KW-0067">ATP-binding</keyword>
<feature type="domain" description="ABC transporter" evidence="4">
    <location>
        <begin position="300"/>
        <end position="495"/>
    </location>
</feature>
<dbReference type="SMART" id="SM00382">
    <property type="entry name" value="AAA"/>
    <property type="match status" value="2"/>
</dbReference>
<dbReference type="InterPro" id="IPR003439">
    <property type="entry name" value="ABC_transporter-like_ATP-bd"/>
</dbReference>
<name>A0A0R1JRZ9_9LACO</name>
<dbReference type="SUPFAM" id="SSF52540">
    <property type="entry name" value="P-loop containing nucleoside triphosphate hydrolases"/>
    <property type="match status" value="2"/>
</dbReference>
<feature type="region of interest" description="Disordered" evidence="3">
    <location>
        <begin position="227"/>
        <end position="252"/>
    </location>
</feature>
<dbReference type="OrthoDB" id="9762369at2"/>
<protein>
    <submittedName>
        <fullName evidence="5">ABC superfamily ATP binding cassette transporter, ABC protein Lsa</fullName>
    </submittedName>
</protein>
<dbReference type="STRING" id="1291734.FD02_GL000209"/>
<keyword evidence="6" id="KW-1185">Reference proteome</keyword>
<keyword evidence="1" id="KW-0547">Nucleotide-binding</keyword>
<dbReference type="Proteomes" id="UP000051804">
    <property type="component" value="Unassembled WGS sequence"/>
</dbReference>
<dbReference type="PATRIC" id="fig|1291734.4.peg.217"/>
<dbReference type="NCBIfam" id="NF000355">
    <property type="entry name" value="ribo_prot_ABC_F"/>
    <property type="match status" value="1"/>
</dbReference>
<dbReference type="GO" id="GO:0005524">
    <property type="term" value="F:ATP binding"/>
    <property type="evidence" value="ECO:0007669"/>
    <property type="project" value="UniProtKB-KW"/>
</dbReference>
<accession>A0A0R1JRZ9</accession>
<dbReference type="Gene3D" id="3.40.50.300">
    <property type="entry name" value="P-loop containing nucleotide triphosphate hydrolases"/>
    <property type="match status" value="2"/>
</dbReference>
<dbReference type="PROSITE" id="PS50893">
    <property type="entry name" value="ABC_TRANSPORTER_2"/>
    <property type="match status" value="2"/>
</dbReference>
<feature type="domain" description="ABC transporter" evidence="4">
    <location>
        <begin position="4"/>
        <end position="210"/>
    </location>
</feature>
<dbReference type="InterPro" id="IPR003593">
    <property type="entry name" value="AAA+_ATPase"/>
</dbReference>
<dbReference type="GO" id="GO:0016887">
    <property type="term" value="F:ATP hydrolysis activity"/>
    <property type="evidence" value="ECO:0007669"/>
    <property type="project" value="InterPro"/>
</dbReference>
<dbReference type="InterPro" id="IPR027417">
    <property type="entry name" value="P-loop_NTPase"/>
</dbReference>
<proteinExistence type="predicted"/>
<dbReference type="PROSITE" id="PS00211">
    <property type="entry name" value="ABC_TRANSPORTER_1"/>
    <property type="match status" value="2"/>
</dbReference>